<protein>
    <submittedName>
        <fullName evidence="2">15 kDa selenoprotein</fullName>
    </submittedName>
</protein>
<evidence type="ECO:0000313" key="1">
    <source>
        <dbReference type="Proteomes" id="UP000887572"/>
    </source>
</evidence>
<organism evidence="1 2">
    <name type="scientific">Globodera rostochiensis</name>
    <name type="common">Golden nematode worm</name>
    <name type="synonym">Heterodera rostochiensis</name>
    <dbReference type="NCBI Taxonomy" id="31243"/>
    <lineage>
        <taxon>Eukaryota</taxon>
        <taxon>Metazoa</taxon>
        <taxon>Ecdysozoa</taxon>
        <taxon>Nematoda</taxon>
        <taxon>Chromadorea</taxon>
        <taxon>Rhabditida</taxon>
        <taxon>Tylenchina</taxon>
        <taxon>Tylenchomorpha</taxon>
        <taxon>Tylenchoidea</taxon>
        <taxon>Heteroderidae</taxon>
        <taxon>Heteroderinae</taxon>
        <taxon>Globodera</taxon>
    </lineage>
</organism>
<accession>A0A914HEH2</accession>
<name>A0A914HEH2_GLORO</name>
<dbReference type="WBParaSite" id="Gr19_v10_g16397.t1">
    <property type="protein sequence ID" value="Gr19_v10_g16397.t1"/>
    <property type="gene ID" value="Gr19_v10_g16397"/>
</dbReference>
<sequence length="145" mass="16680">MQVHTHVLQFILYSYASLTFSEFIDEERMSGEDCLLAGLNSDTLKCSACRLLGQFSLEEILTDCLRCCEELKIEEERFPYAEMHVCDCNLHRFPQIAAFVRSEMKNQWGGKLKSEDGQTHKTLSIEKWDTDTVTEFLNGALSLEQ</sequence>
<dbReference type="InterPro" id="IPR038219">
    <property type="entry name" value="Sep15/SelM_sf"/>
</dbReference>
<dbReference type="InterPro" id="IPR036249">
    <property type="entry name" value="Thioredoxin-like_sf"/>
</dbReference>
<dbReference type="Proteomes" id="UP000887572">
    <property type="component" value="Unplaced"/>
</dbReference>
<proteinExistence type="predicted"/>
<reference evidence="2" key="1">
    <citation type="submission" date="2022-11" db="UniProtKB">
        <authorList>
            <consortium name="WormBaseParasite"/>
        </authorList>
    </citation>
    <scope>IDENTIFICATION</scope>
</reference>
<evidence type="ECO:0000313" key="2">
    <source>
        <dbReference type="WBParaSite" id="Gr19_v10_g16397.t1"/>
    </source>
</evidence>
<dbReference type="GO" id="GO:0016491">
    <property type="term" value="F:oxidoreductase activity"/>
    <property type="evidence" value="ECO:0007669"/>
    <property type="project" value="TreeGrafter"/>
</dbReference>
<dbReference type="SUPFAM" id="SSF52833">
    <property type="entry name" value="Thioredoxin-like"/>
    <property type="match status" value="1"/>
</dbReference>
<dbReference type="AlphaFoldDB" id="A0A914HEH2"/>
<keyword evidence="1" id="KW-1185">Reference proteome</keyword>
<dbReference type="PANTHER" id="PTHR13077:SF6">
    <property type="entry name" value="SELENOPROTEIN F"/>
    <property type="match status" value="1"/>
</dbReference>
<dbReference type="InterPro" id="IPR039992">
    <property type="entry name" value="Sep15_SelM"/>
</dbReference>
<dbReference type="Gene3D" id="3.40.30.50">
    <property type="entry name" value="Sep15/SelM thioredoxin-like domain, active-site redox motif"/>
    <property type="match status" value="1"/>
</dbReference>
<dbReference type="PANTHER" id="PTHR13077">
    <property type="entry name" value="SELENOPROTEIN F"/>
    <property type="match status" value="1"/>
</dbReference>
<dbReference type="GO" id="GO:0005788">
    <property type="term" value="C:endoplasmic reticulum lumen"/>
    <property type="evidence" value="ECO:0007669"/>
    <property type="project" value="TreeGrafter"/>
</dbReference>